<feature type="transmembrane region" description="Helical" evidence="2">
    <location>
        <begin position="29"/>
        <end position="55"/>
    </location>
</feature>
<keyword evidence="2" id="KW-1133">Transmembrane helix</keyword>
<reference evidence="3 4" key="1">
    <citation type="journal article" date="2023" name="Cell">
        <title>Genetic manipulation of Patescibacteria provides mechanistic insights into microbial dark matter and the epibiotic lifestyle.</title>
        <authorList>
            <person name="Wang Y."/>
            <person name="Gallagher L.A."/>
            <person name="Andrade P.A."/>
            <person name="Liu A."/>
            <person name="Humphreys I.R."/>
            <person name="Turkarslan S."/>
            <person name="Cutler K.J."/>
            <person name="Arrieta-Ortiz M.L."/>
            <person name="Li Y."/>
            <person name="Radey M.C."/>
            <person name="McLean J.S."/>
            <person name="Cong Q."/>
            <person name="Baker D."/>
            <person name="Baliga N.S."/>
            <person name="Peterson S.B."/>
            <person name="Mougous J.D."/>
        </authorList>
    </citation>
    <scope>NUCLEOTIDE SEQUENCE [LARGE SCALE GENOMIC DNA]</scope>
    <source>
        <strain evidence="3 4">ML1</strain>
    </source>
</reference>
<dbReference type="Proteomes" id="UP001177295">
    <property type="component" value="Chromosome"/>
</dbReference>
<organism evidence="3 4">
    <name type="scientific">Candidatus Southlakia epibionticum</name>
    <dbReference type="NCBI Taxonomy" id="3043284"/>
    <lineage>
        <taxon>Bacteria</taxon>
        <taxon>Candidatus Saccharimonadota</taxon>
        <taxon>Candidatus Saccharimonadia</taxon>
        <taxon>Candidatus Saccharimonadales</taxon>
        <taxon>Candidatus Saccharimonadaceae</taxon>
        <taxon>Candidatus Southlakia</taxon>
    </lineage>
</organism>
<keyword evidence="4" id="KW-1185">Reference proteome</keyword>
<name>A0ABY8WTD3_9BACT</name>
<dbReference type="EMBL" id="CP124550">
    <property type="protein sequence ID" value="WIO45745.1"/>
    <property type="molecule type" value="Genomic_DNA"/>
</dbReference>
<accession>A0ABY8WTD3</accession>
<feature type="region of interest" description="Disordered" evidence="1">
    <location>
        <begin position="215"/>
        <end position="240"/>
    </location>
</feature>
<keyword evidence="2" id="KW-0472">Membrane</keyword>
<protein>
    <submittedName>
        <fullName evidence="3">PilN</fullName>
    </submittedName>
</protein>
<evidence type="ECO:0000313" key="3">
    <source>
        <dbReference type="EMBL" id="WIO45745.1"/>
    </source>
</evidence>
<gene>
    <name evidence="3" type="primary">pilN</name>
    <name evidence="3" type="ORF">SEML1_0105</name>
</gene>
<dbReference type="RefSeq" id="WP_376754118.1">
    <property type="nucleotide sequence ID" value="NZ_CP124550.1"/>
</dbReference>
<evidence type="ECO:0000256" key="2">
    <source>
        <dbReference type="SAM" id="Phobius"/>
    </source>
</evidence>
<evidence type="ECO:0000313" key="4">
    <source>
        <dbReference type="Proteomes" id="UP001177295"/>
    </source>
</evidence>
<proteinExistence type="predicted"/>
<evidence type="ECO:0000256" key="1">
    <source>
        <dbReference type="SAM" id="MobiDB-lite"/>
    </source>
</evidence>
<sequence>MIEVNLIPDVKREYLRAQRMRNMVVSASIMVMIVAGGAIAVLGVGLGAISAAGLVKDGEIKSGYRQLSGQSGVNDIVTIQNQLAHVSELDKARGINSRVFEVVSAVNPPAPNNIKISTIRFKPSETSIAIDGSAANSFTATDIMKKTILNTKIQYRDDSSTKEVPLASEVTITNTTYVQESDGSTALHFTLTFSYPKELTSNEYKNVTIVTPTGSIDVTDSKTHVPDGLFSSNSSKKEEK</sequence>
<keyword evidence="2" id="KW-0812">Transmembrane</keyword>